<protein>
    <submittedName>
        <fullName evidence="2">Uncharacterized protein</fullName>
    </submittedName>
</protein>
<sequence length="134" mass="15035">MPKPFPPAYVKMPGRPKTQRTREPTEKPKGTKMTKVGIKMKCRLCKHTDHNIRRCHLNKEAGNKNYAYIKRDAARQRAETQSSTSAATNSIPQVSTQQTIRSTQVPAARPVQNRQARKRTGVATSNLNGHVSTQ</sequence>
<name>A0A0A8XRJ7_ARUDO</name>
<feature type="compositionally biased region" description="Polar residues" evidence="1">
    <location>
        <begin position="79"/>
        <end position="105"/>
    </location>
</feature>
<dbReference type="EMBL" id="GBRH01283543">
    <property type="protein sequence ID" value="JAD14352.1"/>
    <property type="molecule type" value="Transcribed_RNA"/>
</dbReference>
<evidence type="ECO:0000256" key="1">
    <source>
        <dbReference type="SAM" id="MobiDB-lite"/>
    </source>
</evidence>
<feature type="region of interest" description="Disordered" evidence="1">
    <location>
        <begin position="1"/>
        <end position="35"/>
    </location>
</feature>
<feature type="compositionally biased region" description="Polar residues" evidence="1">
    <location>
        <begin position="122"/>
        <end position="134"/>
    </location>
</feature>
<accession>A0A0A8XRJ7</accession>
<evidence type="ECO:0000313" key="2">
    <source>
        <dbReference type="EMBL" id="JAD14352.1"/>
    </source>
</evidence>
<reference evidence="2" key="2">
    <citation type="journal article" date="2015" name="Data Brief">
        <title>Shoot transcriptome of the giant reed, Arundo donax.</title>
        <authorList>
            <person name="Barrero R.A."/>
            <person name="Guerrero F.D."/>
            <person name="Moolhuijzen P."/>
            <person name="Goolsby J.A."/>
            <person name="Tidwell J."/>
            <person name="Bellgard S.E."/>
            <person name="Bellgard M.I."/>
        </authorList>
    </citation>
    <scope>NUCLEOTIDE SEQUENCE</scope>
    <source>
        <tissue evidence="2">Shoot tissue taken approximately 20 cm above the soil surface</tissue>
    </source>
</reference>
<proteinExistence type="predicted"/>
<organism evidence="2">
    <name type="scientific">Arundo donax</name>
    <name type="common">Giant reed</name>
    <name type="synonym">Donax arundinaceus</name>
    <dbReference type="NCBI Taxonomy" id="35708"/>
    <lineage>
        <taxon>Eukaryota</taxon>
        <taxon>Viridiplantae</taxon>
        <taxon>Streptophyta</taxon>
        <taxon>Embryophyta</taxon>
        <taxon>Tracheophyta</taxon>
        <taxon>Spermatophyta</taxon>
        <taxon>Magnoliopsida</taxon>
        <taxon>Liliopsida</taxon>
        <taxon>Poales</taxon>
        <taxon>Poaceae</taxon>
        <taxon>PACMAD clade</taxon>
        <taxon>Arundinoideae</taxon>
        <taxon>Arundineae</taxon>
        <taxon>Arundo</taxon>
    </lineage>
</organism>
<feature type="region of interest" description="Disordered" evidence="1">
    <location>
        <begin position="73"/>
        <end position="134"/>
    </location>
</feature>
<reference evidence="2" key="1">
    <citation type="submission" date="2014-09" db="EMBL/GenBank/DDBJ databases">
        <authorList>
            <person name="Magalhaes I.L.F."/>
            <person name="Oliveira U."/>
            <person name="Santos F.R."/>
            <person name="Vidigal T.H.D.A."/>
            <person name="Brescovit A.D."/>
            <person name="Santos A.J."/>
        </authorList>
    </citation>
    <scope>NUCLEOTIDE SEQUENCE</scope>
    <source>
        <tissue evidence="2">Shoot tissue taken approximately 20 cm above the soil surface</tissue>
    </source>
</reference>
<dbReference type="AlphaFoldDB" id="A0A0A8XRJ7"/>
<feature type="compositionally biased region" description="Basic and acidic residues" evidence="1">
    <location>
        <begin position="20"/>
        <end position="29"/>
    </location>
</feature>